<evidence type="ECO:0000259" key="13">
    <source>
        <dbReference type="Pfam" id="PF00725"/>
    </source>
</evidence>
<evidence type="ECO:0000256" key="10">
    <source>
        <dbReference type="ARBA" id="ARBA00023239"/>
    </source>
</evidence>
<dbReference type="PANTHER" id="PTHR23309">
    <property type="entry name" value="3-HYDROXYACYL-COA DEHYROGENASE"/>
    <property type="match status" value="1"/>
</dbReference>
<evidence type="ECO:0000256" key="6">
    <source>
        <dbReference type="ARBA" id="ARBA00023027"/>
    </source>
</evidence>
<dbReference type="SUPFAM" id="SSF48179">
    <property type="entry name" value="6-phosphogluconate dehydrogenase C-terminal domain-like"/>
    <property type="match status" value="2"/>
</dbReference>
<dbReference type="PANTHER" id="PTHR23309:SF51">
    <property type="entry name" value="3-HYDROXYACYL-COA DEHYDROGENASE-RELATED"/>
    <property type="match status" value="1"/>
</dbReference>
<keyword evidence="5" id="KW-0560">Oxidoreductase</keyword>
<keyword evidence="7" id="KW-0443">Lipid metabolism</keyword>
<name>A0ABN7Q9L0_9BURK</name>
<evidence type="ECO:0000313" key="15">
    <source>
        <dbReference type="EMBL" id="CAG2158216.1"/>
    </source>
</evidence>
<dbReference type="RefSeq" id="WP_211956736.1">
    <property type="nucleotide sequence ID" value="NZ_CAJPVI010000045.1"/>
</dbReference>
<dbReference type="Proteomes" id="UP000672657">
    <property type="component" value="Unassembled WGS sequence"/>
</dbReference>
<dbReference type="Gene3D" id="3.90.226.10">
    <property type="entry name" value="2-enoyl-CoA Hydratase, Chain A, domain 1"/>
    <property type="match status" value="1"/>
</dbReference>
<evidence type="ECO:0000256" key="5">
    <source>
        <dbReference type="ARBA" id="ARBA00023002"/>
    </source>
</evidence>
<proteinExistence type="predicted"/>
<dbReference type="EMBL" id="CAJPVI010000045">
    <property type="protein sequence ID" value="CAG2158216.1"/>
    <property type="molecule type" value="Genomic_DNA"/>
</dbReference>
<dbReference type="Pfam" id="PF02737">
    <property type="entry name" value="3HCDH_N"/>
    <property type="match status" value="1"/>
</dbReference>
<dbReference type="InterPro" id="IPR029045">
    <property type="entry name" value="ClpP/crotonase-like_dom_sf"/>
</dbReference>
<reference evidence="15 16" key="1">
    <citation type="submission" date="2021-03" db="EMBL/GenBank/DDBJ databases">
        <authorList>
            <person name="Peeters C."/>
        </authorList>
    </citation>
    <scope>NUCLEOTIDE SEQUENCE [LARGE SCALE GENOMIC DNA]</scope>
    <source>
        <strain evidence="15 16">LMG 26411</strain>
    </source>
</reference>
<feature type="domain" description="3-hydroxyacyl-CoA dehydrogenase C-terminal" evidence="13">
    <location>
        <begin position="476"/>
        <end position="568"/>
    </location>
</feature>
<dbReference type="Pfam" id="PF00725">
    <property type="entry name" value="3HCDH"/>
    <property type="match status" value="2"/>
</dbReference>
<keyword evidence="9" id="KW-0413">Isomerase</keyword>
<dbReference type="InterPro" id="IPR008927">
    <property type="entry name" value="6-PGluconate_DH-like_C_sf"/>
</dbReference>
<evidence type="ECO:0000256" key="11">
    <source>
        <dbReference type="ARBA" id="ARBA00023268"/>
    </source>
</evidence>
<dbReference type="InterPro" id="IPR006176">
    <property type="entry name" value="3-OHacyl-CoA_DH_NAD-bd"/>
</dbReference>
<dbReference type="Pfam" id="PF00378">
    <property type="entry name" value="ECH_1"/>
    <property type="match status" value="1"/>
</dbReference>
<evidence type="ECO:0000256" key="3">
    <source>
        <dbReference type="ARBA" id="ARBA00022832"/>
    </source>
</evidence>
<gene>
    <name evidence="15" type="primary">fadB_5</name>
    <name evidence="15" type="ORF">LMG26411_05883</name>
</gene>
<keyword evidence="8" id="KW-0576">Peroxisome</keyword>
<dbReference type="InterPro" id="IPR036291">
    <property type="entry name" value="NAD(P)-bd_dom_sf"/>
</dbReference>
<dbReference type="InterPro" id="IPR006108">
    <property type="entry name" value="3HC_DH_C"/>
</dbReference>
<dbReference type="SUPFAM" id="SSF51735">
    <property type="entry name" value="NAD(P)-binding Rossmann-fold domains"/>
    <property type="match status" value="1"/>
</dbReference>
<evidence type="ECO:0000256" key="2">
    <source>
        <dbReference type="ARBA" id="ARBA00005005"/>
    </source>
</evidence>
<dbReference type="CDD" id="cd06558">
    <property type="entry name" value="crotonase-like"/>
    <property type="match status" value="1"/>
</dbReference>
<evidence type="ECO:0000256" key="1">
    <source>
        <dbReference type="ARBA" id="ARBA00004275"/>
    </source>
</evidence>
<keyword evidence="4" id="KW-0442">Lipid degradation</keyword>
<evidence type="ECO:0000256" key="7">
    <source>
        <dbReference type="ARBA" id="ARBA00023098"/>
    </source>
</evidence>
<evidence type="ECO:0000256" key="9">
    <source>
        <dbReference type="ARBA" id="ARBA00023235"/>
    </source>
</evidence>
<evidence type="ECO:0000256" key="12">
    <source>
        <dbReference type="ARBA" id="ARBA00049556"/>
    </source>
</evidence>
<dbReference type="SUPFAM" id="SSF52096">
    <property type="entry name" value="ClpP/crotonase"/>
    <property type="match status" value="1"/>
</dbReference>
<organism evidence="15 16">
    <name type="scientific">Cupriavidus numazuensis</name>
    <dbReference type="NCBI Taxonomy" id="221992"/>
    <lineage>
        <taxon>Bacteria</taxon>
        <taxon>Pseudomonadati</taxon>
        <taxon>Pseudomonadota</taxon>
        <taxon>Betaproteobacteria</taxon>
        <taxon>Burkholderiales</taxon>
        <taxon>Burkholderiaceae</taxon>
        <taxon>Cupriavidus</taxon>
    </lineage>
</organism>
<dbReference type="InterPro" id="IPR001753">
    <property type="entry name" value="Enoyl-CoA_hydra/iso"/>
</dbReference>
<evidence type="ECO:0000313" key="16">
    <source>
        <dbReference type="Proteomes" id="UP000672657"/>
    </source>
</evidence>
<comment type="caution">
    <text evidence="15">The sequence shown here is derived from an EMBL/GenBank/DDBJ whole genome shotgun (WGS) entry which is preliminary data.</text>
</comment>
<comment type="pathway">
    <text evidence="2">Lipid metabolism; fatty acid beta-oxidation.</text>
</comment>
<protein>
    <submittedName>
        <fullName evidence="15">Fatty acid oxidation complex subunit alpha</fullName>
    </submittedName>
</protein>
<dbReference type="Gene3D" id="3.40.50.720">
    <property type="entry name" value="NAD(P)-binding Rossmann-like Domain"/>
    <property type="match status" value="1"/>
</dbReference>
<keyword evidence="11" id="KW-0511">Multifunctional enzyme</keyword>
<feature type="domain" description="3-hydroxyacyl-CoA dehydrogenase NAD binding" evidence="14">
    <location>
        <begin position="295"/>
        <end position="471"/>
    </location>
</feature>
<keyword evidence="16" id="KW-1185">Reference proteome</keyword>
<sequence>MSTEYQVTDGVAVILLANPPVNGLGYSTRVGIVDSIDRAVKDPEVKGIVLSGSGKAFSGGADMREFNTPEARRDPGLNTVLAAIEDCPKPVVAAIHSVAMGGGLELALACHYRVAVPGAQIALSEVRMGLLPGAGGTQRLPRIIGLERATNMIVTGASVKSEALKDSGLFDRFFDDELLANAATFAREVASRPGPYPRIRDRRVEHPNPEAFLEFVRTSVVAKQPQYPAPQHALQAVHAAVFQKFDEGLAQERRSFLELMEGSVSKSLRHAFFAERTAQKIDDLPNGTALRTIDKVAVLGGGLMGTGIAMCFLNAGFPVKLSETSDELAAKAVGTIRRSYEATVKKGKLSQDVAEKRMALLQAVVGLKNIGDTDLVVEAVFEDMDLKKTLFRELDAVMKKGAILASNTSTLDLDAIADVVSRPADVVGLHFFSPANVMRLLEVVRCAKTAPDVLATSMQIAKRIGKVAVVSGVCDGFIGNRMIAKYGQQAQLLVQQGAYPEEVDRAMESFGMAMGPFRMSDLAGNDISWAIRKRRYAENPSAPRSEVADRLCEAGRFGQKTGAGWYDYKADERKPIPAQAVKELLETYWAEKGVTRRKYSQDEIVQRLIFALVDEGARILEEGIAARASDIDLVYLNGYGFPTWRGGPMFYADTVGLYSVARAMEQGGQAPAALIQSLVAEGGSFIS</sequence>
<comment type="subcellular location">
    <subcellularLocation>
        <location evidence="1">Peroxisome</location>
    </subcellularLocation>
</comment>
<evidence type="ECO:0000256" key="8">
    <source>
        <dbReference type="ARBA" id="ARBA00023140"/>
    </source>
</evidence>
<dbReference type="Gene3D" id="1.10.1040.50">
    <property type="match status" value="1"/>
</dbReference>
<comment type="catalytic activity">
    <reaction evidence="12">
        <text>a (3S)-3-hydroxyacyl-CoA + NAD(+) = a 3-oxoacyl-CoA + NADH + H(+)</text>
        <dbReference type="Rhea" id="RHEA:22432"/>
        <dbReference type="ChEBI" id="CHEBI:15378"/>
        <dbReference type="ChEBI" id="CHEBI:57318"/>
        <dbReference type="ChEBI" id="CHEBI:57540"/>
        <dbReference type="ChEBI" id="CHEBI:57945"/>
        <dbReference type="ChEBI" id="CHEBI:90726"/>
        <dbReference type="EC" id="1.1.1.35"/>
    </reaction>
</comment>
<accession>A0ABN7Q9L0</accession>
<evidence type="ECO:0000259" key="14">
    <source>
        <dbReference type="Pfam" id="PF02737"/>
    </source>
</evidence>
<keyword evidence="6" id="KW-0520">NAD</keyword>
<evidence type="ECO:0000256" key="4">
    <source>
        <dbReference type="ARBA" id="ARBA00022963"/>
    </source>
</evidence>
<feature type="domain" description="3-hydroxyacyl-CoA dehydrogenase C-terminal" evidence="13">
    <location>
        <begin position="604"/>
        <end position="665"/>
    </location>
</feature>
<keyword evidence="3" id="KW-0276">Fatty acid metabolism</keyword>
<keyword evidence="10" id="KW-0456">Lyase</keyword>